<evidence type="ECO:0000256" key="1">
    <source>
        <dbReference type="ARBA" id="ARBA00007879"/>
    </source>
</evidence>
<comment type="caution">
    <text evidence="4">The sequence shown here is derived from an EMBL/GenBank/DDBJ whole genome shotgun (WGS) entry which is preliminary data.</text>
</comment>
<proteinExistence type="inferred from homology"/>
<dbReference type="SUPFAM" id="SSF51197">
    <property type="entry name" value="Clavaminate synthase-like"/>
    <property type="match status" value="1"/>
</dbReference>
<dbReference type="InterPro" id="IPR032870">
    <property type="entry name" value="ALKBH7-like"/>
</dbReference>
<reference evidence="4" key="2">
    <citation type="journal article" date="2024" name="Plant">
        <title>Genomic evolution and insights into agronomic trait innovations of Sesamum species.</title>
        <authorList>
            <person name="Miao H."/>
            <person name="Wang L."/>
            <person name="Qu L."/>
            <person name="Liu H."/>
            <person name="Sun Y."/>
            <person name="Le M."/>
            <person name="Wang Q."/>
            <person name="Wei S."/>
            <person name="Zheng Y."/>
            <person name="Lin W."/>
            <person name="Duan Y."/>
            <person name="Cao H."/>
            <person name="Xiong S."/>
            <person name="Wang X."/>
            <person name="Wei L."/>
            <person name="Li C."/>
            <person name="Ma Q."/>
            <person name="Ju M."/>
            <person name="Zhao R."/>
            <person name="Li G."/>
            <person name="Mu C."/>
            <person name="Tian Q."/>
            <person name="Mei H."/>
            <person name="Zhang T."/>
            <person name="Gao T."/>
            <person name="Zhang H."/>
        </authorList>
    </citation>
    <scope>NUCLEOTIDE SEQUENCE</scope>
    <source>
        <strain evidence="4">G02</strain>
    </source>
</reference>
<dbReference type="AlphaFoldDB" id="A0AAW2W4V9"/>
<accession>A0AAW2W4V9</accession>
<dbReference type="EMBL" id="JACGWJ010000002">
    <property type="protein sequence ID" value="KAL0435856.1"/>
    <property type="molecule type" value="Genomic_DNA"/>
</dbReference>
<dbReference type="InterPro" id="IPR037151">
    <property type="entry name" value="AlkB-like_sf"/>
</dbReference>
<dbReference type="Gene3D" id="2.60.120.590">
    <property type="entry name" value="Alpha-ketoglutarate-dependent dioxygenase AlkB-like"/>
    <property type="match status" value="1"/>
</dbReference>
<dbReference type="InterPro" id="IPR005123">
    <property type="entry name" value="Oxoglu/Fe-dep_dioxygenase_dom"/>
</dbReference>
<dbReference type="GO" id="GO:0006631">
    <property type="term" value="P:fatty acid metabolic process"/>
    <property type="evidence" value="ECO:0007669"/>
    <property type="project" value="TreeGrafter"/>
</dbReference>
<reference evidence="4" key="1">
    <citation type="submission" date="2020-06" db="EMBL/GenBank/DDBJ databases">
        <authorList>
            <person name="Li T."/>
            <person name="Hu X."/>
            <person name="Zhang T."/>
            <person name="Song X."/>
            <person name="Zhang H."/>
            <person name="Dai N."/>
            <person name="Sheng W."/>
            <person name="Hou X."/>
            <person name="Wei L."/>
        </authorList>
    </citation>
    <scope>NUCLEOTIDE SEQUENCE</scope>
    <source>
        <strain evidence="4">G02</strain>
        <tissue evidence="4">Leaf</tissue>
    </source>
</reference>
<evidence type="ECO:0000256" key="2">
    <source>
        <dbReference type="SAM" id="MobiDB-lite"/>
    </source>
</evidence>
<sequence>MEEEELKAVLREAFGDSSSDSDGESSHHRQGRVLASDSTDEVVKPHSIFGDTDIWEPITEIKGLWICRDFLSTDQQASLISALEKDLHPMKRLHNGLRVGVPSIQDTVSIYRNIPIEMVVPFNKRMCEMLQMNTEYNLLAMRFGDLPAWALELSYYIRENILLSGYFSESLDLMSSDNSKETRLFPPQLLWREPLFNQLIVNIYQPGEGICAHVDLVRFEDGIAIISLESSCVMHFSPAEAQMSHLEKVEKEAKIPVHLTPGSVVLMWGEARYLWKHEINRKPGFQTWEGQEINQRRTLSQRNRNKQLQLSLDQIIDAATPRSKMALDVFVCP</sequence>
<dbReference type="GO" id="GO:0005759">
    <property type="term" value="C:mitochondrial matrix"/>
    <property type="evidence" value="ECO:0007669"/>
    <property type="project" value="TreeGrafter"/>
</dbReference>
<organism evidence="4">
    <name type="scientific">Sesamum radiatum</name>
    <name type="common">Black benniseed</name>
    <dbReference type="NCBI Taxonomy" id="300843"/>
    <lineage>
        <taxon>Eukaryota</taxon>
        <taxon>Viridiplantae</taxon>
        <taxon>Streptophyta</taxon>
        <taxon>Embryophyta</taxon>
        <taxon>Tracheophyta</taxon>
        <taxon>Spermatophyta</taxon>
        <taxon>Magnoliopsida</taxon>
        <taxon>eudicotyledons</taxon>
        <taxon>Gunneridae</taxon>
        <taxon>Pentapetalae</taxon>
        <taxon>asterids</taxon>
        <taxon>lamiids</taxon>
        <taxon>Lamiales</taxon>
        <taxon>Pedaliaceae</taxon>
        <taxon>Sesamum</taxon>
    </lineage>
</organism>
<dbReference type="PROSITE" id="PS51471">
    <property type="entry name" value="FE2OG_OXY"/>
    <property type="match status" value="1"/>
</dbReference>
<dbReference type="PANTHER" id="PTHR21052">
    <property type="entry name" value="SPERMATOGENESIS ASSOCIATED 11-RELATED"/>
    <property type="match status" value="1"/>
</dbReference>
<gene>
    <name evidence="4" type="ORF">Sradi_0293500</name>
</gene>
<dbReference type="Pfam" id="PF13532">
    <property type="entry name" value="2OG-FeII_Oxy_2"/>
    <property type="match status" value="1"/>
</dbReference>
<protein>
    <recommendedName>
        <fullName evidence="3">Fe2OG dioxygenase domain-containing protein</fullName>
    </recommendedName>
</protein>
<evidence type="ECO:0000259" key="3">
    <source>
        <dbReference type="PROSITE" id="PS51471"/>
    </source>
</evidence>
<evidence type="ECO:0000313" key="4">
    <source>
        <dbReference type="EMBL" id="KAL0435856.1"/>
    </source>
</evidence>
<dbReference type="InterPro" id="IPR027450">
    <property type="entry name" value="AlkB-like"/>
</dbReference>
<feature type="region of interest" description="Disordered" evidence="2">
    <location>
        <begin position="10"/>
        <end position="38"/>
    </location>
</feature>
<name>A0AAW2W4V9_SESRA</name>
<comment type="similarity">
    <text evidence="1">Belongs to the alkB family.</text>
</comment>
<dbReference type="PANTHER" id="PTHR21052:SF0">
    <property type="entry name" value="ALPHA-KETOGLUTARATE-DEPENDENT DIOXYGENASE ALKB HOMOLOG 7, MITOCHONDRIAL"/>
    <property type="match status" value="1"/>
</dbReference>
<feature type="domain" description="Fe2OG dioxygenase" evidence="3">
    <location>
        <begin position="195"/>
        <end position="333"/>
    </location>
</feature>
<dbReference type="GO" id="GO:0006974">
    <property type="term" value="P:DNA damage response"/>
    <property type="evidence" value="ECO:0007669"/>
    <property type="project" value="InterPro"/>
</dbReference>